<gene>
    <name evidence="1" type="ORF">MM415B02748_0001</name>
</gene>
<sequence length="65" mass="7631">MKDDFRKSRNWDNDNYIMRKYGGSIRAAMARSLMRSQASMIGYRIVEECRKAELQNIPIERCGKA</sequence>
<dbReference type="AlphaFoldDB" id="A0A6M3L4S4"/>
<name>A0A6M3L4S4_9ZZZZ</name>
<evidence type="ECO:0000313" key="1">
    <source>
        <dbReference type="EMBL" id="QJA88504.1"/>
    </source>
</evidence>
<accession>A0A6M3L4S4</accession>
<reference evidence="1" key="1">
    <citation type="submission" date="2020-03" db="EMBL/GenBank/DDBJ databases">
        <title>The deep terrestrial virosphere.</title>
        <authorList>
            <person name="Holmfeldt K."/>
            <person name="Nilsson E."/>
            <person name="Simone D."/>
            <person name="Lopez-Fernandez M."/>
            <person name="Wu X."/>
            <person name="de Brujin I."/>
            <person name="Lundin D."/>
            <person name="Andersson A."/>
            <person name="Bertilsson S."/>
            <person name="Dopson M."/>
        </authorList>
    </citation>
    <scope>NUCLEOTIDE SEQUENCE</scope>
    <source>
        <strain evidence="1">MM415B02748</strain>
    </source>
</reference>
<protein>
    <submittedName>
        <fullName evidence="1">Uncharacterized protein</fullName>
    </submittedName>
</protein>
<dbReference type="EMBL" id="MT142784">
    <property type="protein sequence ID" value="QJA88504.1"/>
    <property type="molecule type" value="Genomic_DNA"/>
</dbReference>
<organism evidence="1">
    <name type="scientific">viral metagenome</name>
    <dbReference type="NCBI Taxonomy" id="1070528"/>
    <lineage>
        <taxon>unclassified sequences</taxon>
        <taxon>metagenomes</taxon>
        <taxon>organismal metagenomes</taxon>
    </lineage>
</organism>
<proteinExistence type="predicted"/>